<feature type="compositionally biased region" description="Basic and acidic residues" evidence="1">
    <location>
        <begin position="527"/>
        <end position="537"/>
    </location>
</feature>
<feature type="region of interest" description="Disordered" evidence="1">
    <location>
        <begin position="414"/>
        <end position="572"/>
    </location>
</feature>
<feature type="region of interest" description="Disordered" evidence="1">
    <location>
        <begin position="178"/>
        <end position="204"/>
    </location>
</feature>
<evidence type="ECO:0000313" key="3">
    <source>
        <dbReference type="Proteomes" id="UP001562425"/>
    </source>
</evidence>
<feature type="region of interest" description="Disordered" evidence="1">
    <location>
        <begin position="330"/>
        <end position="381"/>
    </location>
</feature>
<accession>A0ABD1CS13</accession>
<proteinExistence type="predicted"/>
<feature type="compositionally biased region" description="Pro residues" evidence="1">
    <location>
        <begin position="1"/>
        <end position="11"/>
    </location>
</feature>
<keyword evidence="3" id="KW-1185">Reference proteome</keyword>
<feature type="region of interest" description="Disordered" evidence="1">
    <location>
        <begin position="1"/>
        <end position="25"/>
    </location>
</feature>
<gene>
    <name evidence="2" type="ORF">pipiens_015111</name>
</gene>
<dbReference type="Proteomes" id="UP001562425">
    <property type="component" value="Unassembled WGS sequence"/>
</dbReference>
<name>A0ABD1CS13_CULPP</name>
<evidence type="ECO:0000313" key="2">
    <source>
        <dbReference type="EMBL" id="KAL1379148.1"/>
    </source>
</evidence>
<feature type="compositionally biased region" description="Low complexity" evidence="1">
    <location>
        <begin position="538"/>
        <end position="557"/>
    </location>
</feature>
<feature type="compositionally biased region" description="Low complexity" evidence="1">
    <location>
        <begin position="459"/>
        <end position="475"/>
    </location>
</feature>
<feature type="compositionally biased region" description="Low complexity" evidence="1">
    <location>
        <begin position="12"/>
        <end position="25"/>
    </location>
</feature>
<organism evidence="2 3">
    <name type="scientific">Culex pipiens pipiens</name>
    <name type="common">Northern house mosquito</name>
    <dbReference type="NCBI Taxonomy" id="38569"/>
    <lineage>
        <taxon>Eukaryota</taxon>
        <taxon>Metazoa</taxon>
        <taxon>Ecdysozoa</taxon>
        <taxon>Arthropoda</taxon>
        <taxon>Hexapoda</taxon>
        <taxon>Insecta</taxon>
        <taxon>Pterygota</taxon>
        <taxon>Neoptera</taxon>
        <taxon>Endopterygota</taxon>
        <taxon>Diptera</taxon>
        <taxon>Nematocera</taxon>
        <taxon>Culicoidea</taxon>
        <taxon>Culicidae</taxon>
        <taxon>Culicinae</taxon>
        <taxon>Culicini</taxon>
        <taxon>Culex</taxon>
        <taxon>Culex</taxon>
    </lineage>
</organism>
<feature type="compositionally biased region" description="Low complexity" evidence="1">
    <location>
        <begin position="178"/>
        <end position="197"/>
    </location>
</feature>
<dbReference type="EMBL" id="JBEHCU010009850">
    <property type="protein sequence ID" value="KAL1379148.1"/>
    <property type="molecule type" value="Genomic_DNA"/>
</dbReference>
<reference evidence="2 3" key="1">
    <citation type="submission" date="2024-05" db="EMBL/GenBank/DDBJ databases">
        <title>Culex pipiens pipiens assembly and annotation.</title>
        <authorList>
            <person name="Alout H."/>
            <person name="Durand T."/>
        </authorList>
    </citation>
    <scope>NUCLEOTIDE SEQUENCE [LARGE SCALE GENOMIC DNA]</scope>
    <source>
        <strain evidence="2">HA-2024</strain>
        <tissue evidence="2">Whole body</tissue>
    </source>
</reference>
<sequence>MNPPQPGPSSAPPLGLGLRNNMQPLGSCPPPPPSMLQMQQQYHPLAYRNELYDRTAGYDVPRGGGAVPRNNYYQNQQSFGSAPRYQNLHLDLNRPRCAPNSMRTPRQRSFDDTESYQYYRYQNQNNFAKQDNVYERVREEPAYQNTGSFGAGAGPSNRGLFGRLDVIGHGANNGDAAAGAVGGTPATTAGPSSSTATQKITGTIPKIRNKLKKENQASSAEQAEGDLQANRVTKPSLQWLLVNKWLPMWVGQTPPDYKFIDFNFMFSRNCDGCGSATNHQELMRLDGQAEMRSHEYGDYIPPAREYPTMNGSYPRVLRNTPQLSRLREHEYENVPVDSPSGRVDYAGGRPTLANTNRARSESPSRSSTRREDRAGASDPFRNWAFNFEDNSFRPAAGGLPNGIPRPREIRRITDGTFRSVDYQHDNERPGPSREFSRDSPKPTPTIVVNDSGTASTSRSNSASPPKSKESSVSPVQLEKEDVPVSSSSDSENYVMDSIATDGGGPAEESSSSCSGPFVEVAENAAGGDKDCGKDKEPTSSMETSESSNFEENAAESLASDDDNDNDENIEAI</sequence>
<evidence type="ECO:0000256" key="1">
    <source>
        <dbReference type="SAM" id="MobiDB-lite"/>
    </source>
</evidence>
<comment type="caution">
    <text evidence="2">The sequence shown here is derived from an EMBL/GenBank/DDBJ whole genome shotgun (WGS) entry which is preliminary data.</text>
</comment>
<feature type="compositionally biased region" description="Polar residues" evidence="1">
    <location>
        <begin position="446"/>
        <end position="458"/>
    </location>
</feature>
<feature type="compositionally biased region" description="Basic and acidic residues" evidence="1">
    <location>
        <begin position="358"/>
        <end position="375"/>
    </location>
</feature>
<dbReference type="AlphaFoldDB" id="A0ABD1CS13"/>
<feature type="compositionally biased region" description="Low complexity" evidence="1">
    <location>
        <begin position="483"/>
        <end position="497"/>
    </location>
</feature>
<protein>
    <submittedName>
        <fullName evidence="2">Uncharacterized protein</fullName>
    </submittedName>
</protein>
<feature type="compositionally biased region" description="Acidic residues" evidence="1">
    <location>
        <begin position="558"/>
        <end position="572"/>
    </location>
</feature>
<feature type="compositionally biased region" description="Basic and acidic residues" evidence="1">
    <location>
        <begin position="421"/>
        <end position="440"/>
    </location>
</feature>